<dbReference type="RefSeq" id="XP_003054818.1">
    <property type="nucleotide sequence ID" value="XM_003054772.1"/>
</dbReference>
<reference evidence="2 3" key="1">
    <citation type="journal article" date="2009" name="Science">
        <title>Green evolution and dynamic adaptations revealed by genomes of the marine picoeukaryotes Micromonas.</title>
        <authorList>
            <person name="Worden A.Z."/>
            <person name="Lee J.H."/>
            <person name="Mock T."/>
            <person name="Rouze P."/>
            <person name="Simmons M.P."/>
            <person name="Aerts A.L."/>
            <person name="Allen A.E."/>
            <person name="Cuvelier M.L."/>
            <person name="Derelle E."/>
            <person name="Everett M.V."/>
            <person name="Foulon E."/>
            <person name="Grimwood J."/>
            <person name="Gundlach H."/>
            <person name="Henrissat B."/>
            <person name="Napoli C."/>
            <person name="McDonald S.M."/>
            <person name="Parker M.S."/>
            <person name="Rombauts S."/>
            <person name="Salamov A."/>
            <person name="Von Dassow P."/>
            <person name="Badger J.H."/>
            <person name="Coutinho P.M."/>
            <person name="Demir E."/>
            <person name="Dubchak I."/>
            <person name="Gentemann C."/>
            <person name="Eikrem W."/>
            <person name="Gready J.E."/>
            <person name="John U."/>
            <person name="Lanier W."/>
            <person name="Lindquist E.A."/>
            <person name="Lucas S."/>
            <person name="Mayer K.F."/>
            <person name="Moreau H."/>
            <person name="Not F."/>
            <person name="Otillar R."/>
            <person name="Panaud O."/>
            <person name="Pangilinan J."/>
            <person name="Paulsen I."/>
            <person name="Piegu B."/>
            <person name="Poliakov A."/>
            <person name="Robbens S."/>
            <person name="Schmutz J."/>
            <person name="Toulza E."/>
            <person name="Wyss T."/>
            <person name="Zelensky A."/>
            <person name="Zhou K."/>
            <person name="Armbrust E.V."/>
            <person name="Bhattacharya D."/>
            <person name="Goodenough U.W."/>
            <person name="Van de Peer Y."/>
            <person name="Grigoriev I.V."/>
        </authorList>
    </citation>
    <scope>NUCLEOTIDE SEQUENCE [LARGE SCALE GENOMIC DNA]</scope>
    <source>
        <strain evidence="2 3">CCMP1545</strain>
    </source>
</reference>
<dbReference type="Proteomes" id="UP000001876">
    <property type="component" value="Unassembled WGS sequence"/>
</dbReference>
<dbReference type="AlphaFoldDB" id="C1MGQ5"/>
<gene>
    <name evidence="2" type="ORF">MICPUCDRAFT_49901</name>
</gene>
<dbReference type="GeneID" id="9680618"/>
<keyword evidence="3" id="KW-1185">Reference proteome</keyword>
<accession>C1MGQ5</accession>
<evidence type="ECO:0000313" key="3">
    <source>
        <dbReference type="Proteomes" id="UP000001876"/>
    </source>
</evidence>
<feature type="transmembrane region" description="Helical" evidence="1">
    <location>
        <begin position="58"/>
        <end position="77"/>
    </location>
</feature>
<evidence type="ECO:0000256" key="1">
    <source>
        <dbReference type="SAM" id="Phobius"/>
    </source>
</evidence>
<keyword evidence="1" id="KW-0472">Membrane</keyword>
<organism evidence="3">
    <name type="scientific">Micromonas pusilla (strain CCMP1545)</name>
    <name type="common">Picoplanktonic green alga</name>
    <dbReference type="NCBI Taxonomy" id="564608"/>
    <lineage>
        <taxon>Eukaryota</taxon>
        <taxon>Viridiplantae</taxon>
        <taxon>Chlorophyta</taxon>
        <taxon>Mamiellophyceae</taxon>
        <taxon>Mamiellales</taxon>
        <taxon>Mamiellaceae</taxon>
        <taxon>Micromonas</taxon>
    </lineage>
</organism>
<evidence type="ECO:0000313" key="2">
    <source>
        <dbReference type="EMBL" id="EEH60070.1"/>
    </source>
</evidence>
<keyword evidence="1" id="KW-1133">Transmembrane helix</keyword>
<protein>
    <submittedName>
        <fullName evidence="2">Predicted protein</fullName>
    </submittedName>
</protein>
<dbReference type="EMBL" id="GG663735">
    <property type="protein sequence ID" value="EEH60070.1"/>
    <property type="molecule type" value="Genomic_DNA"/>
</dbReference>
<proteinExistence type="predicted"/>
<sequence>MTRARGVAIALAAARGAVAARAISRDDGDDGGGGGGAPAAARCDATCQTLAHLASGLVLFWTVLGAVLFGIAMLHNLDTPTMFEPPKEERERRRWFR</sequence>
<dbReference type="KEGG" id="mpp:MICPUCDRAFT_49901"/>
<name>C1MGQ5_MICPC</name>
<keyword evidence="1" id="KW-0812">Transmembrane</keyword>